<protein>
    <submittedName>
        <fullName evidence="1">Uncharacterized protein</fullName>
    </submittedName>
</protein>
<name>A0ABD2MY64_9CUCU</name>
<accession>A0ABD2MY64</accession>
<evidence type="ECO:0000313" key="1">
    <source>
        <dbReference type="EMBL" id="KAL3271386.1"/>
    </source>
</evidence>
<dbReference type="AlphaFoldDB" id="A0ABD2MY64"/>
<gene>
    <name evidence="1" type="ORF">HHI36_021870</name>
</gene>
<dbReference type="Proteomes" id="UP001516400">
    <property type="component" value="Unassembled WGS sequence"/>
</dbReference>
<organism evidence="1 2">
    <name type="scientific">Cryptolaemus montrouzieri</name>
    <dbReference type="NCBI Taxonomy" id="559131"/>
    <lineage>
        <taxon>Eukaryota</taxon>
        <taxon>Metazoa</taxon>
        <taxon>Ecdysozoa</taxon>
        <taxon>Arthropoda</taxon>
        <taxon>Hexapoda</taxon>
        <taxon>Insecta</taxon>
        <taxon>Pterygota</taxon>
        <taxon>Neoptera</taxon>
        <taxon>Endopterygota</taxon>
        <taxon>Coleoptera</taxon>
        <taxon>Polyphaga</taxon>
        <taxon>Cucujiformia</taxon>
        <taxon>Coccinelloidea</taxon>
        <taxon>Coccinellidae</taxon>
        <taxon>Scymninae</taxon>
        <taxon>Scymnini</taxon>
        <taxon>Cryptolaemus</taxon>
    </lineage>
</organism>
<dbReference type="EMBL" id="JABFTP020000042">
    <property type="protein sequence ID" value="KAL3271386.1"/>
    <property type="molecule type" value="Genomic_DNA"/>
</dbReference>
<sequence length="88" mass="10042">MNLMHAIGCRKTFKEPYRIGQNTATCIDNIFTNINIVNGTTTELHISDHLAQILNFSIAAIEHEKRRETIMSRDITGHNTPLLQEDLH</sequence>
<proteinExistence type="predicted"/>
<reference evidence="1 2" key="1">
    <citation type="journal article" date="2021" name="BMC Biol.">
        <title>Horizontally acquired antibacterial genes associated with adaptive radiation of ladybird beetles.</title>
        <authorList>
            <person name="Li H.S."/>
            <person name="Tang X.F."/>
            <person name="Huang Y.H."/>
            <person name="Xu Z.Y."/>
            <person name="Chen M.L."/>
            <person name="Du X.Y."/>
            <person name="Qiu B.Y."/>
            <person name="Chen P.T."/>
            <person name="Zhang W."/>
            <person name="Slipinski A."/>
            <person name="Escalona H.E."/>
            <person name="Waterhouse R.M."/>
            <person name="Zwick A."/>
            <person name="Pang H."/>
        </authorList>
    </citation>
    <scope>NUCLEOTIDE SEQUENCE [LARGE SCALE GENOMIC DNA]</scope>
    <source>
        <strain evidence="1">SYSU2018</strain>
    </source>
</reference>
<comment type="caution">
    <text evidence="1">The sequence shown here is derived from an EMBL/GenBank/DDBJ whole genome shotgun (WGS) entry which is preliminary data.</text>
</comment>
<keyword evidence="2" id="KW-1185">Reference proteome</keyword>
<evidence type="ECO:0000313" key="2">
    <source>
        <dbReference type="Proteomes" id="UP001516400"/>
    </source>
</evidence>